<keyword evidence="2" id="KW-0732">Signal</keyword>
<dbReference type="PROSITE" id="PS51257">
    <property type="entry name" value="PROKAR_LIPOPROTEIN"/>
    <property type="match status" value="1"/>
</dbReference>
<protein>
    <recommendedName>
        <fullName evidence="5">YkuD domain-containing protein</fullName>
    </recommendedName>
</protein>
<dbReference type="PANTHER" id="PTHR38589">
    <property type="entry name" value="BLR0621 PROTEIN"/>
    <property type="match status" value="1"/>
</dbReference>
<dbReference type="EMBL" id="CP031194">
    <property type="protein sequence ID" value="AXG78765.1"/>
    <property type="molecule type" value="Genomic_DNA"/>
</dbReference>
<dbReference type="AlphaFoldDB" id="A0A345HPZ1"/>
<reference evidence="4" key="1">
    <citation type="submission" date="2018-07" db="EMBL/GenBank/DDBJ databases">
        <authorList>
            <person name="Zhao J."/>
        </authorList>
    </citation>
    <scope>NUCLEOTIDE SEQUENCE [LARGE SCALE GENOMIC DNA]</scope>
    <source>
        <strain evidence="4">GSSD-12</strain>
    </source>
</reference>
<accession>A0A345HPZ1</accession>
<dbReference type="PANTHER" id="PTHR38589:SF1">
    <property type="entry name" value="BLR0621 PROTEIN"/>
    <property type="match status" value="1"/>
</dbReference>
<gene>
    <name evidence="3" type="ORF">DVK44_14815</name>
</gene>
<evidence type="ECO:0000313" key="3">
    <source>
        <dbReference type="EMBL" id="AXG78765.1"/>
    </source>
</evidence>
<name>A0A345HPZ1_9ACTN</name>
<dbReference type="OrthoDB" id="3868753at2"/>
<evidence type="ECO:0000256" key="1">
    <source>
        <dbReference type="SAM" id="MobiDB-lite"/>
    </source>
</evidence>
<dbReference type="KEGG" id="spad:DVK44_14815"/>
<evidence type="ECO:0000256" key="2">
    <source>
        <dbReference type="SAM" id="SignalP"/>
    </source>
</evidence>
<dbReference type="Proteomes" id="UP000253868">
    <property type="component" value="Chromosome"/>
</dbReference>
<evidence type="ECO:0000313" key="4">
    <source>
        <dbReference type="Proteomes" id="UP000253868"/>
    </source>
</evidence>
<proteinExistence type="predicted"/>
<feature type="region of interest" description="Disordered" evidence="1">
    <location>
        <begin position="41"/>
        <end position="79"/>
    </location>
</feature>
<sequence>MSARALHAARNLRKGPRMAAMLLATGLLLTGCGVAGGDAETADKAGSVPGDRASTSGSANNTNANNGGGSGSKDTISTETEVQEVIPQEIPGLGRRTRAEISPETTQAVVVTGDDQDSSDSTLQVYERDPAAGWTPVTDPWPAHNAKRGWTEDHNQGDLRSPIGVFTLTDAGGLFDDPGTKLTYDQGPAFTASGDGFNGEPLEGSFDYVVAINYNRVPGTTPLDWTRPLGMEKGGGIWIHVDHDGPTQACVSIHREQMRELLLLLDPEKQPVVVMGDAASLAR</sequence>
<evidence type="ECO:0008006" key="5">
    <source>
        <dbReference type="Google" id="ProtNLM"/>
    </source>
</evidence>
<organism evidence="3 4">
    <name type="scientific">Streptomyces paludis</name>
    <dbReference type="NCBI Taxonomy" id="2282738"/>
    <lineage>
        <taxon>Bacteria</taxon>
        <taxon>Bacillati</taxon>
        <taxon>Actinomycetota</taxon>
        <taxon>Actinomycetes</taxon>
        <taxon>Kitasatosporales</taxon>
        <taxon>Streptomycetaceae</taxon>
        <taxon>Streptomyces</taxon>
    </lineage>
</organism>
<feature type="signal peptide" evidence="2">
    <location>
        <begin position="1"/>
        <end position="19"/>
    </location>
</feature>
<feature type="chain" id="PRO_5039629025" description="YkuD domain-containing protein" evidence="2">
    <location>
        <begin position="20"/>
        <end position="283"/>
    </location>
</feature>
<keyword evidence="4" id="KW-1185">Reference proteome</keyword>
<feature type="compositionally biased region" description="Low complexity" evidence="1">
    <location>
        <begin position="53"/>
        <end position="65"/>
    </location>
</feature>